<accession>A0ABQ5IDJ2</accession>
<reference evidence="2" key="1">
    <citation type="journal article" date="2022" name="Int. J. Mol. Sci.">
        <title>Draft Genome of Tanacetum Coccineum: Genomic Comparison of Closely Related Tanacetum-Family Plants.</title>
        <authorList>
            <person name="Yamashiro T."/>
            <person name="Shiraishi A."/>
            <person name="Nakayama K."/>
            <person name="Satake H."/>
        </authorList>
    </citation>
    <scope>NUCLEOTIDE SEQUENCE</scope>
</reference>
<feature type="compositionally biased region" description="Low complexity" evidence="1">
    <location>
        <begin position="99"/>
        <end position="109"/>
    </location>
</feature>
<name>A0ABQ5IDJ2_9ASTR</name>
<evidence type="ECO:0000256" key="1">
    <source>
        <dbReference type="SAM" id="MobiDB-lite"/>
    </source>
</evidence>
<organism evidence="2 3">
    <name type="scientific">Tanacetum coccineum</name>
    <dbReference type="NCBI Taxonomy" id="301880"/>
    <lineage>
        <taxon>Eukaryota</taxon>
        <taxon>Viridiplantae</taxon>
        <taxon>Streptophyta</taxon>
        <taxon>Embryophyta</taxon>
        <taxon>Tracheophyta</taxon>
        <taxon>Spermatophyta</taxon>
        <taxon>Magnoliopsida</taxon>
        <taxon>eudicotyledons</taxon>
        <taxon>Gunneridae</taxon>
        <taxon>Pentapetalae</taxon>
        <taxon>asterids</taxon>
        <taxon>campanulids</taxon>
        <taxon>Asterales</taxon>
        <taxon>Asteraceae</taxon>
        <taxon>Asteroideae</taxon>
        <taxon>Anthemideae</taxon>
        <taxon>Anthemidinae</taxon>
        <taxon>Tanacetum</taxon>
    </lineage>
</organism>
<reference evidence="2" key="2">
    <citation type="submission" date="2022-01" db="EMBL/GenBank/DDBJ databases">
        <authorList>
            <person name="Yamashiro T."/>
            <person name="Shiraishi A."/>
            <person name="Satake H."/>
            <person name="Nakayama K."/>
        </authorList>
    </citation>
    <scope>NUCLEOTIDE SEQUENCE</scope>
</reference>
<evidence type="ECO:0000313" key="2">
    <source>
        <dbReference type="EMBL" id="GJT98214.1"/>
    </source>
</evidence>
<protein>
    <submittedName>
        <fullName evidence="2">Uncharacterized protein</fullName>
    </submittedName>
</protein>
<evidence type="ECO:0000313" key="3">
    <source>
        <dbReference type="Proteomes" id="UP001151760"/>
    </source>
</evidence>
<dbReference type="EMBL" id="BQNB010020653">
    <property type="protein sequence ID" value="GJT98214.1"/>
    <property type="molecule type" value="Genomic_DNA"/>
</dbReference>
<comment type="caution">
    <text evidence="2">The sequence shown here is derived from an EMBL/GenBank/DDBJ whole genome shotgun (WGS) entry which is preliminary data.</text>
</comment>
<dbReference type="Proteomes" id="UP001151760">
    <property type="component" value="Unassembled WGS sequence"/>
</dbReference>
<keyword evidence="3" id="KW-1185">Reference proteome</keyword>
<proteinExistence type="predicted"/>
<feature type="region of interest" description="Disordered" evidence="1">
    <location>
        <begin position="16"/>
        <end position="109"/>
    </location>
</feature>
<gene>
    <name evidence="2" type="ORF">Tco_1093732</name>
</gene>
<sequence>MSISSPPALTITETITSAGGARCSPVPTPFQDDPYMLVRQAYSPTDTDTKSEPFEVPLETEEPQPLSPTATPLSPDYTPATPHIDDELEPFETSETRVTSPHSTTSPSP</sequence>